<feature type="binding site" description="axial binding residue" evidence="14">
    <location>
        <position position="81"/>
    </location>
    <ligand>
        <name>heme c</name>
        <dbReference type="ChEBI" id="CHEBI:61717"/>
        <label>1</label>
    </ligand>
    <ligandPart>
        <name>Fe</name>
        <dbReference type="ChEBI" id="CHEBI:18248"/>
    </ligandPart>
</feature>
<evidence type="ECO:0000313" key="17">
    <source>
        <dbReference type="Proteomes" id="UP000474777"/>
    </source>
</evidence>
<keyword evidence="8" id="KW-0249">Electron transport</keyword>
<comment type="caution">
    <text evidence="16">The sequence shown here is derived from an EMBL/GenBank/DDBJ whole genome shotgun (WGS) entry which is preliminary data.</text>
</comment>
<dbReference type="AlphaFoldDB" id="A0A6B3LZ10"/>
<keyword evidence="3" id="KW-0813">Transport</keyword>
<evidence type="ECO:0000256" key="12">
    <source>
        <dbReference type="ARBA" id="ARBA00073576"/>
    </source>
</evidence>
<feature type="binding site" description="covalent" evidence="13">
    <location>
        <position position="80"/>
    </location>
    <ligand>
        <name>heme c</name>
        <dbReference type="ChEBI" id="CHEBI:61717"/>
        <label>1</label>
    </ligand>
</feature>
<dbReference type="EMBL" id="JAAGWD010000005">
    <property type="protein sequence ID" value="NEM98667.1"/>
    <property type="molecule type" value="Genomic_DNA"/>
</dbReference>
<dbReference type="PIRSF" id="PIRSF000294">
    <property type="entry name" value="Cytochrome-c_peroxidase"/>
    <property type="match status" value="1"/>
</dbReference>
<evidence type="ECO:0000256" key="3">
    <source>
        <dbReference type="ARBA" id="ARBA00022448"/>
    </source>
</evidence>
<comment type="pathway">
    <text evidence="2">One-carbon metabolism; methylamine degradation.</text>
</comment>
<keyword evidence="10 14" id="KW-0408">Iron</keyword>
<proteinExistence type="predicted"/>
<feature type="domain" description="Cytochrome c" evidence="15">
    <location>
        <begin position="209"/>
        <end position="339"/>
    </location>
</feature>
<evidence type="ECO:0000256" key="5">
    <source>
        <dbReference type="ARBA" id="ARBA00022723"/>
    </source>
</evidence>
<dbReference type="GO" id="GO:0009055">
    <property type="term" value="F:electron transfer activity"/>
    <property type="evidence" value="ECO:0007669"/>
    <property type="project" value="InterPro"/>
</dbReference>
<feature type="binding site" description="covalent" evidence="13">
    <location>
        <position position="77"/>
    </location>
    <ligand>
        <name>heme c</name>
        <dbReference type="ChEBI" id="CHEBI:61717"/>
        <label>1</label>
    </ligand>
</feature>
<dbReference type="GO" id="GO:0004130">
    <property type="term" value="F:cytochrome-c peroxidase activity"/>
    <property type="evidence" value="ECO:0007669"/>
    <property type="project" value="TreeGrafter"/>
</dbReference>
<gene>
    <name evidence="16" type="ORF">GXP69_13255</name>
</gene>
<dbReference type="InterPro" id="IPR036909">
    <property type="entry name" value="Cyt_c-like_dom_sf"/>
</dbReference>
<feature type="binding site" description="axial binding residue" evidence="14">
    <location>
        <position position="226"/>
    </location>
    <ligand>
        <name>heme c</name>
        <dbReference type="ChEBI" id="CHEBI:61717"/>
        <label>2</label>
    </ligand>
    <ligandPart>
        <name>Fe</name>
        <dbReference type="ChEBI" id="CHEBI:18248"/>
    </ligandPart>
</feature>
<dbReference type="SUPFAM" id="SSF46626">
    <property type="entry name" value="Cytochrome c"/>
    <property type="match status" value="2"/>
</dbReference>
<evidence type="ECO:0000256" key="8">
    <source>
        <dbReference type="ARBA" id="ARBA00022982"/>
    </source>
</evidence>
<evidence type="ECO:0000256" key="10">
    <source>
        <dbReference type="ARBA" id="ARBA00023004"/>
    </source>
</evidence>
<comment type="cofactor">
    <cofactor evidence="13">
        <name>heme</name>
        <dbReference type="ChEBI" id="CHEBI:30413"/>
    </cofactor>
    <text evidence="13">Binds 2 heme groups.</text>
</comment>
<protein>
    <recommendedName>
        <fullName evidence="12">Methylamine utilization protein MauG</fullName>
    </recommendedName>
</protein>
<sequence length="351" mass="38330">MWAKLGTTIVGIAAIVAACERPASVAPAPELVQLQVPANFPAPLPQPAHNPATAQGILLGKKLFFDPALSVNGNVSCATCHQPQKAFSDGQALSSAGVSGKALKRHAPALMNLAWMDGLFWDGGAKNLESLSFAPLRHPDEMGQDIAKLVARLQQHPTYPSLFKAAFGTDSITAAALSRALAQYQRTLVSASSRYDKHIRNEPHKTLTQTELQGLHIFKKNCSSCHATDLFTDNRYHNNGLDNSFPEGDEDLYFGYGRISRRTEDIGKYKTPTLRNIALTAPYMHDGRFKTLEEVLQHYSSGVKWSASLAPELQQHAKPGIPLTATEQQKLIAFLHTLTDEAFVKTNYSSP</sequence>
<keyword evidence="4 13" id="KW-0349">Heme</keyword>
<evidence type="ECO:0000256" key="7">
    <source>
        <dbReference type="ARBA" id="ARBA00022764"/>
    </source>
</evidence>
<keyword evidence="9" id="KW-0560">Oxidoreductase</keyword>
<comment type="function">
    <text evidence="11">Involved in methylamine metabolism. Essential for the maturation of the beta subunit of MADH, presumably via a step in the biosynthesis of tryptophan tryptophylquinone (TTQ), the cofactor of MADH.</text>
</comment>
<dbReference type="FunFam" id="1.10.760.10:FF:000019">
    <property type="entry name" value="Di-heme cytochrome C peroxidase"/>
    <property type="match status" value="1"/>
</dbReference>
<comment type="PTM">
    <text evidence="13">Binds 2 heme groups per subunit.</text>
</comment>
<dbReference type="GO" id="GO:0046872">
    <property type="term" value="F:metal ion binding"/>
    <property type="evidence" value="ECO:0007669"/>
    <property type="project" value="UniProtKB-KW"/>
</dbReference>
<evidence type="ECO:0000256" key="13">
    <source>
        <dbReference type="PIRSR" id="PIRSR000294-1"/>
    </source>
</evidence>
<feature type="binding site" description="covalent" evidence="13">
    <location>
        <position position="225"/>
    </location>
    <ligand>
        <name>heme c</name>
        <dbReference type="ChEBI" id="CHEBI:61717"/>
        <label>2</label>
    </ligand>
</feature>
<evidence type="ECO:0000256" key="11">
    <source>
        <dbReference type="ARBA" id="ARBA00058991"/>
    </source>
</evidence>
<dbReference type="InterPro" id="IPR009056">
    <property type="entry name" value="Cyt_c-like_dom"/>
</dbReference>
<evidence type="ECO:0000256" key="1">
    <source>
        <dbReference type="ARBA" id="ARBA00004418"/>
    </source>
</evidence>
<organism evidence="16 17">
    <name type="scientific">Pontibacter burrus</name>
    <dbReference type="NCBI Taxonomy" id="2704466"/>
    <lineage>
        <taxon>Bacteria</taxon>
        <taxon>Pseudomonadati</taxon>
        <taxon>Bacteroidota</taxon>
        <taxon>Cytophagia</taxon>
        <taxon>Cytophagales</taxon>
        <taxon>Hymenobacteraceae</taxon>
        <taxon>Pontibacter</taxon>
    </lineage>
</organism>
<evidence type="ECO:0000313" key="16">
    <source>
        <dbReference type="EMBL" id="NEM98667.1"/>
    </source>
</evidence>
<keyword evidence="7" id="KW-0574">Periplasm</keyword>
<dbReference type="InterPro" id="IPR026259">
    <property type="entry name" value="MauG/Cytc_peroxidase"/>
</dbReference>
<dbReference type="GO" id="GO:0020037">
    <property type="term" value="F:heme binding"/>
    <property type="evidence" value="ECO:0007669"/>
    <property type="project" value="InterPro"/>
</dbReference>
<evidence type="ECO:0000259" key="15">
    <source>
        <dbReference type="PROSITE" id="PS51007"/>
    </source>
</evidence>
<dbReference type="PANTHER" id="PTHR30600:SF10">
    <property type="entry name" value="BLL6722 PROTEIN"/>
    <property type="match status" value="1"/>
</dbReference>
<accession>A0A6B3LZ10</accession>
<keyword evidence="17" id="KW-1185">Reference proteome</keyword>
<evidence type="ECO:0000256" key="9">
    <source>
        <dbReference type="ARBA" id="ARBA00023002"/>
    </source>
</evidence>
<keyword evidence="5 14" id="KW-0479">Metal-binding</keyword>
<name>A0A6B3LZ10_9BACT</name>
<reference evidence="16 17" key="1">
    <citation type="submission" date="2020-02" db="EMBL/GenBank/DDBJ databases">
        <authorList>
            <person name="Kim M.K."/>
        </authorList>
    </citation>
    <scope>NUCLEOTIDE SEQUENCE [LARGE SCALE GENOMIC DNA]</scope>
    <source>
        <strain evidence="16 17">BT327</strain>
    </source>
</reference>
<dbReference type="Gene3D" id="1.10.760.10">
    <property type="entry name" value="Cytochrome c-like domain"/>
    <property type="match status" value="2"/>
</dbReference>
<feature type="domain" description="Cytochrome c" evidence="15">
    <location>
        <begin position="55"/>
        <end position="157"/>
    </location>
</feature>
<dbReference type="GO" id="GO:0042597">
    <property type="term" value="C:periplasmic space"/>
    <property type="evidence" value="ECO:0007669"/>
    <property type="project" value="UniProtKB-SubCell"/>
</dbReference>
<dbReference type="PROSITE" id="PS51007">
    <property type="entry name" value="CYTC"/>
    <property type="match status" value="2"/>
</dbReference>
<keyword evidence="16" id="KW-0575">Peroxidase</keyword>
<evidence type="ECO:0000256" key="6">
    <source>
        <dbReference type="ARBA" id="ARBA00022729"/>
    </source>
</evidence>
<dbReference type="Proteomes" id="UP000474777">
    <property type="component" value="Unassembled WGS sequence"/>
</dbReference>
<dbReference type="Pfam" id="PF03150">
    <property type="entry name" value="CCP_MauG"/>
    <property type="match status" value="1"/>
</dbReference>
<dbReference type="PANTHER" id="PTHR30600">
    <property type="entry name" value="CYTOCHROME C PEROXIDASE-RELATED"/>
    <property type="match status" value="1"/>
</dbReference>
<comment type="subcellular location">
    <subcellularLocation>
        <location evidence="1">Periplasm</location>
    </subcellularLocation>
</comment>
<dbReference type="PROSITE" id="PS51257">
    <property type="entry name" value="PROKAR_LIPOPROTEIN"/>
    <property type="match status" value="1"/>
</dbReference>
<feature type="binding site" description="covalent" evidence="13">
    <location>
        <position position="222"/>
    </location>
    <ligand>
        <name>heme c</name>
        <dbReference type="ChEBI" id="CHEBI:61717"/>
        <label>2</label>
    </ligand>
</feature>
<dbReference type="InterPro" id="IPR051395">
    <property type="entry name" value="Cytochrome_c_Peroxidase/MauG"/>
</dbReference>
<keyword evidence="6" id="KW-0732">Signal</keyword>
<dbReference type="InterPro" id="IPR004852">
    <property type="entry name" value="Di-haem_cyt_c_peroxidsae"/>
</dbReference>
<evidence type="ECO:0000256" key="14">
    <source>
        <dbReference type="PIRSR" id="PIRSR000294-2"/>
    </source>
</evidence>
<evidence type="ECO:0000256" key="2">
    <source>
        <dbReference type="ARBA" id="ARBA00004856"/>
    </source>
</evidence>
<evidence type="ECO:0000256" key="4">
    <source>
        <dbReference type="ARBA" id="ARBA00022617"/>
    </source>
</evidence>